<dbReference type="PANTHER" id="PTHR43201:SF32">
    <property type="entry name" value="2-SUCCINYLBENZOATE--COA LIGASE, CHLOROPLASTIC_PEROXISOMAL"/>
    <property type="match status" value="1"/>
</dbReference>
<reference evidence="3" key="1">
    <citation type="journal article" date="2019" name="Int. J. Syst. Evol. Microbiol.">
        <title>The Global Catalogue of Microorganisms (GCM) 10K type strain sequencing project: providing services to taxonomists for standard genome sequencing and annotation.</title>
        <authorList>
            <consortium name="The Broad Institute Genomics Platform"/>
            <consortium name="The Broad Institute Genome Sequencing Center for Infectious Disease"/>
            <person name="Wu L."/>
            <person name="Ma J."/>
        </authorList>
    </citation>
    <scope>NUCLEOTIDE SEQUENCE [LARGE SCALE GENOMIC DNA]</scope>
    <source>
        <strain evidence="3">JCM 17106</strain>
    </source>
</reference>
<sequence length="373" mass="42417">MRVEDTKFIPEIHPDFSINQQSLSKEELQTTANNFSKQGEVYEQEIGSFLLDWLDSNNYIIVQTSGSTGTPKKIKIYKQHMINSAKATGKFFKVEEGTTALLCLSASYIAGKMMLVRAMVLGWKIDVVPPRANVLDTVYKQYDFCAMVPLQLDNSINRLHLIKKLIVGGGAVSQNLKELIQGIKTKVFETYGMTETVTHIAARRINPKKKDKKEAFFFKALPAITLSTDDRNCLLIKAPQLTDETIYTNDVVELKTYKKFIWKGRYDNVINSGGIKLFPEEIEVKLQLLISCRFFIAGVPDDSLGNKLILLIEQTYDKELKATLKEAIQHLTILTKYEAPKEIYFLEQFIETKTGKIQRNKTLAYAKAHIIDN</sequence>
<organism evidence="2 3">
    <name type="scientific">Aquimarina addita</name>
    <dbReference type="NCBI Taxonomy" id="870485"/>
    <lineage>
        <taxon>Bacteria</taxon>
        <taxon>Pseudomonadati</taxon>
        <taxon>Bacteroidota</taxon>
        <taxon>Flavobacteriia</taxon>
        <taxon>Flavobacteriales</taxon>
        <taxon>Flavobacteriaceae</taxon>
        <taxon>Aquimarina</taxon>
    </lineage>
</organism>
<dbReference type="SUPFAM" id="SSF56801">
    <property type="entry name" value="Acetyl-CoA synthetase-like"/>
    <property type="match status" value="1"/>
</dbReference>
<dbReference type="PANTHER" id="PTHR43201">
    <property type="entry name" value="ACYL-COA SYNTHETASE"/>
    <property type="match status" value="1"/>
</dbReference>
<proteinExistence type="predicted"/>
<comment type="caution">
    <text evidence="2">The sequence shown here is derived from an EMBL/GenBank/DDBJ whole genome shotgun (WGS) entry which is preliminary data.</text>
</comment>
<dbReference type="Gene3D" id="3.40.50.12780">
    <property type="entry name" value="N-terminal domain of ligase-like"/>
    <property type="match status" value="1"/>
</dbReference>
<dbReference type="Pfam" id="PF00501">
    <property type="entry name" value="AMP-binding"/>
    <property type="match status" value="1"/>
</dbReference>
<keyword evidence="3" id="KW-1185">Reference proteome</keyword>
<protein>
    <submittedName>
        <fullName evidence="2">AMP-binding protein</fullName>
    </submittedName>
</protein>
<dbReference type="Proteomes" id="UP001500459">
    <property type="component" value="Unassembled WGS sequence"/>
</dbReference>
<evidence type="ECO:0000259" key="1">
    <source>
        <dbReference type="Pfam" id="PF00501"/>
    </source>
</evidence>
<dbReference type="InterPro" id="IPR042099">
    <property type="entry name" value="ANL_N_sf"/>
</dbReference>
<gene>
    <name evidence="2" type="ORF">GCM10022393_38480</name>
</gene>
<accession>A0ABP6US98</accession>
<feature type="domain" description="AMP-dependent synthetase/ligase" evidence="1">
    <location>
        <begin position="52"/>
        <end position="210"/>
    </location>
</feature>
<dbReference type="InterPro" id="IPR045851">
    <property type="entry name" value="AMP-bd_C_sf"/>
</dbReference>
<dbReference type="EMBL" id="BAABCW010000024">
    <property type="protein sequence ID" value="GAA3520567.1"/>
    <property type="molecule type" value="Genomic_DNA"/>
</dbReference>
<name>A0ABP6US98_9FLAO</name>
<evidence type="ECO:0000313" key="2">
    <source>
        <dbReference type="EMBL" id="GAA3520567.1"/>
    </source>
</evidence>
<evidence type="ECO:0000313" key="3">
    <source>
        <dbReference type="Proteomes" id="UP001500459"/>
    </source>
</evidence>
<dbReference type="Gene3D" id="3.30.300.30">
    <property type="match status" value="1"/>
</dbReference>
<dbReference type="RefSeq" id="WP_344930244.1">
    <property type="nucleotide sequence ID" value="NZ_BAABCW010000024.1"/>
</dbReference>
<dbReference type="InterPro" id="IPR000873">
    <property type="entry name" value="AMP-dep_synth/lig_dom"/>
</dbReference>